<keyword evidence="2" id="KW-0472">Membrane</keyword>
<dbReference type="Proteomes" id="UP001373714">
    <property type="component" value="Unassembled WGS sequence"/>
</dbReference>
<name>A0AAV9VBT0_9PEZI</name>
<feature type="region of interest" description="Disordered" evidence="1">
    <location>
        <begin position="570"/>
        <end position="592"/>
    </location>
</feature>
<evidence type="ECO:0000256" key="1">
    <source>
        <dbReference type="SAM" id="MobiDB-lite"/>
    </source>
</evidence>
<feature type="region of interest" description="Disordered" evidence="1">
    <location>
        <begin position="125"/>
        <end position="244"/>
    </location>
</feature>
<feature type="transmembrane region" description="Helical" evidence="2">
    <location>
        <begin position="759"/>
        <end position="776"/>
    </location>
</feature>
<dbReference type="EMBL" id="JAVHNS010000004">
    <property type="protein sequence ID" value="KAK6358473.1"/>
    <property type="molecule type" value="Genomic_DNA"/>
</dbReference>
<evidence type="ECO:0000256" key="2">
    <source>
        <dbReference type="SAM" id="Phobius"/>
    </source>
</evidence>
<proteinExistence type="predicted"/>
<sequence>MLKGFGDNLGLGGFFGKNANTDRRSAPATQEGGQPAFKTLTLGDLPKLGPHAAPAPTSAPLAAPPMPTMPTVIPRIETQSMTWSDGPGRRPSDHTVMPSSPDGMKSYAASVVSPNTPQPNKYDHAWNSNGLAPPVPATNPFYSKADDEDEDHRSQYDNKSFFNYYANEQSSPNPQVQRNDSTKSNNGPSLKTNMLNLDGWSPSSSRFSNPFGMSPQREYPAYPAYGGTYPYDRQHSPVSPEEPVGQEIRYSDCGVNPFQGLDEQARKERDSGAVGDIWDMITGQAQEVKRKAAPSSSPRINVDIATVDTRVAAKPEQSALRRSLTEYQIPEPVSAKSLIPTSPSEWFKEIIGQYHSRPAEVNRAMSYMPTPNSPHPLGLSPPEITTTAVPYLATIENELEELRRSRVDPEAEARAQEERDRVRVLIQRQLAHEQAYDALEQATGGKRLTRHQADPAKIWEEIDLNGVRKEIPTDRRSVSSTGTAWPTFENKAQDVPPVPKIPAQHAIPAAKEHKESKFAKAFKLPFTRTKKEEPVAFQPEPKRTQEVDEIPIMFAPAGLGIEASTLGPAKRLSMDSNTTFPGQDYTRSGPERDTFAERYAPSNEYHRQIESSLDEKASSPGHARNESTNTVSAPPPYSRGTTPNLSKTQDSRGFQRIEEDDVPIQSGRRFPVRASTIPRISTGSSGLGPQQYGANVRTISEMQFTPTTPGHARSSIPPSRPLGGNVTLSDFAKVRSNTIGDQRTRAEKQRRKQEKREKWFGRGGWFYLCGCFFVRSTSKKIKFFWWAFFISLIVITTALGTIMAVKASNSKAPVEAAKPLRLLNLPNLPPMPAEEITVTPRLVNTVNTCIAPSTVWSCKLPQPLADGAIAEQPIFRWKVWALNKTSTFVAPSPTLSPVEEYKNMSKIDGVLSSPAEGEPTDFYINLIQSNATTAPSSTVQEVPQKKVKRSHGRHFPRATTTPSAKSAQNLPLPPATLLPPQYTSQQLRFFDRGLPTEHFKFITHFQKTIYLRSINTNSLNSGTNKLDAEGGVAPSEARFVCSWPETRYVTKIFTRPDEVDDQGKRKFIVDPSTIGVIKGANAGGFAGYAIQIEEDIATYDSSRRSTISCWSIDERGQIESTSMRRLLISEGINTGKSGVDYKGCQCAWSNFKTSTGQGL</sequence>
<keyword evidence="4" id="KW-1185">Reference proteome</keyword>
<keyword evidence="2" id="KW-0812">Transmembrane</keyword>
<feature type="compositionally biased region" description="Low complexity" evidence="1">
    <location>
        <begin position="50"/>
        <end position="61"/>
    </location>
</feature>
<feature type="compositionally biased region" description="Polar residues" evidence="1">
    <location>
        <begin position="958"/>
        <end position="969"/>
    </location>
</feature>
<feature type="region of interest" description="Disordered" evidence="1">
    <location>
        <begin position="704"/>
        <end position="727"/>
    </location>
</feature>
<keyword evidence="2" id="KW-1133">Transmembrane helix</keyword>
<feature type="compositionally biased region" description="Low complexity" evidence="1">
    <location>
        <begin position="219"/>
        <end position="231"/>
    </location>
</feature>
<feature type="compositionally biased region" description="Polar residues" evidence="1">
    <location>
        <begin position="157"/>
        <end position="208"/>
    </location>
</feature>
<evidence type="ECO:0008006" key="5">
    <source>
        <dbReference type="Google" id="ProtNLM"/>
    </source>
</evidence>
<feature type="region of interest" description="Disordered" evidence="1">
    <location>
        <begin position="611"/>
        <end position="668"/>
    </location>
</feature>
<dbReference type="AlphaFoldDB" id="A0AAV9VBT0"/>
<feature type="compositionally biased region" description="Basic residues" evidence="1">
    <location>
        <begin position="945"/>
        <end position="956"/>
    </location>
</feature>
<organism evidence="3 4">
    <name type="scientific">Orbilia blumenaviensis</name>
    <dbReference type="NCBI Taxonomy" id="1796055"/>
    <lineage>
        <taxon>Eukaryota</taxon>
        <taxon>Fungi</taxon>
        <taxon>Dikarya</taxon>
        <taxon>Ascomycota</taxon>
        <taxon>Pezizomycotina</taxon>
        <taxon>Orbiliomycetes</taxon>
        <taxon>Orbiliales</taxon>
        <taxon>Orbiliaceae</taxon>
        <taxon>Orbilia</taxon>
    </lineage>
</organism>
<evidence type="ECO:0000313" key="3">
    <source>
        <dbReference type="EMBL" id="KAK6358473.1"/>
    </source>
</evidence>
<feature type="region of interest" description="Disordered" evidence="1">
    <location>
        <begin position="20"/>
        <end position="66"/>
    </location>
</feature>
<evidence type="ECO:0000313" key="4">
    <source>
        <dbReference type="Proteomes" id="UP001373714"/>
    </source>
</evidence>
<feature type="region of interest" description="Disordered" evidence="1">
    <location>
        <begin position="944"/>
        <end position="970"/>
    </location>
</feature>
<protein>
    <recommendedName>
        <fullName evidence="5">Glycoprotease family protein</fullName>
    </recommendedName>
</protein>
<feature type="compositionally biased region" description="Polar residues" evidence="1">
    <location>
        <begin position="639"/>
        <end position="648"/>
    </location>
</feature>
<gene>
    <name evidence="3" type="ORF">TWF730_007807</name>
</gene>
<feature type="region of interest" description="Disordered" evidence="1">
    <location>
        <begin position="474"/>
        <end position="499"/>
    </location>
</feature>
<comment type="caution">
    <text evidence="3">The sequence shown here is derived from an EMBL/GenBank/DDBJ whole genome shotgun (WGS) entry which is preliminary data.</text>
</comment>
<accession>A0AAV9VBT0</accession>
<reference evidence="3 4" key="1">
    <citation type="submission" date="2019-10" db="EMBL/GenBank/DDBJ databases">
        <authorList>
            <person name="Palmer J.M."/>
        </authorList>
    </citation>
    <scope>NUCLEOTIDE SEQUENCE [LARGE SCALE GENOMIC DNA]</scope>
    <source>
        <strain evidence="3 4">TWF730</strain>
    </source>
</reference>
<feature type="transmembrane region" description="Helical" evidence="2">
    <location>
        <begin position="783"/>
        <end position="805"/>
    </location>
</feature>